<evidence type="ECO:0000313" key="3">
    <source>
        <dbReference type="EMBL" id="MFC4309448.1"/>
    </source>
</evidence>
<protein>
    <recommendedName>
        <fullName evidence="2">RNA 2',3'-cyclic phosphodiesterase</fullName>
        <shortName evidence="2">RNA 2',3'-CPDase</shortName>
        <ecNumber evidence="2">3.1.4.58</ecNumber>
    </recommendedName>
</protein>
<comment type="similarity">
    <text evidence="2">Belongs to the 2H phosphoesterase superfamily. ThpR family.</text>
</comment>
<feature type="short sequence motif" description="HXTX 2" evidence="2">
    <location>
        <begin position="133"/>
        <end position="136"/>
    </location>
</feature>
<accession>A0ABV8SPC6</accession>
<evidence type="ECO:0000256" key="2">
    <source>
        <dbReference type="HAMAP-Rule" id="MF_01940"/>
    </source>
</evidence>
<dbReference type="InterPro" id="IPR004175">
    <property type="entry name" value="RNA_CPDase"/>
</dbReference>
<dbReference type="NCBIfam" id="TIGR02258">
    <property type="entry name" value="2_5_ligase"/>
    <property type="match status" value="1"/>
</dbReference>
<dbReference type="SUPFAM" id="SSF55144">
    <property type="entry name" value="LigT-like"/>
    <property type="match status" value="1"/>
</dbReference>
<name>A0ABV8SPC6_9GAMM</name>
<keyword evidence="4" id="KW-1185">Reference proteome</keyword>
<dbReference type="PANTHER" id="PTHR35561">
    <property type="entry name" value="RNA 2',3'-CYCLIC PHOSPHODIESTERASE"/>
    <property type="match status" value="1"/>
</dbReference>
<sequence length="182" mass="20163">MQRAHGCAGAARRRLFFALWPSDDFRAELEAATLSVARASGGRLIPPRNFHVTLLFLGEIPSALFSAIQQAGAALAGSPAFQLEFDNVESWGRKVLCLTTSTAPAVAIELAEKLRVSLNNQLKHLDDRPYRPHITLARDLPRGLRPQQIQTLRQQVNDFALVESVRDAGGSHYSVLERWPLQ</sequence>
<dbReference type="PANTHER" id="PTHR35561:SF1">
    <property type="entry name" value="RNA 2',3'-CYCLIC PHOSPHODIESTERASE"/>
    <property type="match status" value="1"/>
</dbReference>
<dbReference type="Pfam" id="PF13563">
    <property type="entry name" value="2_5_RNA_ligase2"/>
    <property type="match status" value="1"/>
</dbReference>
<gene>
    <name evidence="3" type="primary">thpR</name>
    <name evidence="3" type="ORF">ACFPN2_10185</name>
</gene>
<comment type="catalytic activity">
    <reaction evidence="2">
        <text>a 3'-end 2',3'-cyclophospho-ribonucleotide-RNA + H2O = a 3'-end 2'-phospho-ribonucleotide-RNA + H(+)</text>
        <dbReference type="Rhea" id="RHEA:11828"/>
        <dbReference type="Rhea" id="RHEA-COMP:10464"/>
        <dbReference type="Rhea" id="RHEA-COMP:17353"/>
        <dbReference type="ChEBI" id="CHEBI:15377"/>
        <dbReference type="ChEBI" id="CHEBI:15378"/>
        <dbReference type="ChEBI" id="CHEBI:83064"/>
        <dbReference type="ChEBI" id="CHEBI:173113"/>
        <dbReference type="EC" id="3.1.4.58"/>
    </reaction>
</comment>
<dbReference type="EMBL" id="JBHSDU010000003">
    <property type="protein sequence ID" value="MFC4309448.1"/>
    <property type="molecule type" value="Genomic_DNA"/>
</dbReference>
<dbReference type="Gene3D" id="3.90.1140.10">
    <property type="entry name" value="Cyclic phosphodiesterase"/>
    <property type="match status" value="1"/>
</dbReference>
<evidence type="ECO:0000313" key="4">
    <source>
        <dbReference type="Proteomes" id="UP001595904"/>
    </source>
</evidence>
<keyword evidence="1 2" id="KW-0378">Hydrolase</keyword>
<proteinExistence type="inferred from homology"/>
<comment type="caution">
    <text evidence="3">The sequence shown here is derived from an EMBL/GenBank/DDBJ whole genome shotgun (WGS) entry which is preliminary data.</text>
</comment>
<feature type="short sequence motif" description="HXTX 1" evidence="2">
    <location>
        <begin position="51"/>
        <end position="54"/>
    </location>
</feature>
<organism evidence="3 4">
    <name type="scientific">Steroidobacter flavus</name>
    <dbReference type="NCBI Taxonomy" id="1842136"/>
    <lineage>
        <taxon>Bacteria</taxon>
        <taxon>Pseudomonadati</taxon>
        <taxon>Pseudomonadota</taxon>
        <taxon>Gammaproteobacteria</taxon>
        <taxon>Steroidobacterales</taxon>
        <taxon>Steroidobacteraceae</taxon>
        <taxon>Steroidobacter</taxon>
    </lineage>
</organism>
<dbReference type="EC" id="3.1.4.58" evidence="2"/>
<dbReference type="Proteomes" id="UP001595904">
    <property type="component" value="Unassembled WGS sequence"/>
</dbReference>
<dbReference type="HAMAP" id="MF_01940">
    <property type="entry name" value="RNA_CPDase"/>
    <property type="match status" value="1"/>
</dbReference>
<feature type="active site" description="Proton donor" evidence="2">
    <location>
        <position position="51"/>
    </location>
</feature>
<feature type="active site" description="Proton acceptor" evidence="2">
    <location>
        <position position="133"/>
    </location>
</feature>
<evidence type="ECO:0000256" key="1">
    <source>
        <dbReference type="ARBA" id="ARBA00022801"/>
    </source>
</evidence>
<comment type="function">
    <text evidence="2">Hydrolyzes RNA 2',3'-cyclic phosphodiester to an RNA 2'-phosphomonoester.</text>
</comment>
<dbReference type="RefSeq" id="WP_380596500.1">
    <property type="nucleotide sequence ID" value="NZ_JBHSDU010000003.1"/>
</dbReference>
<reference evidence="4" key="1">
    <citation type="journal article" date="2019" name="Int. J. Syst. Evol. Microbiol.">
        <title>The Global Catalogue of Microorganisms (GCM) 10K type strain sequencing project: providing services to taxonomists for standard genome sequencing and annotation.</title>
        <authorList>
            <consortium name="The Broad Institute Genomics Platform"/>
            <consortium name="The Broad Institute Genome Sequencing Center for Infectious Disease"/>
            <person name="Wu L."/>
            <person name="Ma J."/>
        </authorList>
    </citation>
    <scope>NUCLEOTIDE SEQUENCE [LARGE SCALE GENOMIC DNA]</scope>
    <source>
        <strain evidence="4">CGMCC 1.10759</strain>
    </source>
</reference>
<dbReference type="InterPro" id="IPR009097">
    <property type="entry name" value="Cyclic_Pdiesterase"/>
</dbReference>